<evidence type="ECO:0000313" key="2">
    <source>
        <dbReference type="EMBL" id="KAF9757887.1"/>
    </source>
</evidence>
<name>A0A8H7TSS0_BIOOC</name>
<dbReference type="PANTHER" id="PTHR35392:SF2">
    <property type="entry name" value="ZN(II)2CYS6 TRANSCRIPTION FACTOR (EUROFUNG)"/>
    <property type="match status" value="1"/>
</dbReference>
<protein>
    <submittedName>
        <fullName evidence="2">Uncharacterized protein</fullName>
    </submittedName>
</protein>
<accession>A0A8H7TSS0</accession>
<evidence type="ECO:0000313" key="3">
    <source>
        <dbReference type="Proteomes" id="UP000616885"/>
    </source>
</evidence>
<dbReference type="PANTHER" id="PTHR35392">
    <property type="entry name" value="ZN(II)2CYS6 TRANSCRIPTION FACTOR (EUROFUNG)-RELATED-RELATED"/>
    <property type="match status" value="1"/>
</dbReference>
<dbReference type="Proteomes" id="UP000616885">
    <property type="component" value="Unassembled WGS sequence"/>
</dbReference>
<organism evidence="2 3">
    <name type="scientific">Bionectria ochroleuca</name>
    <name type="common">Gliocladium roseum</name>
    <dbReference type="NCBI Taxonomy" id="29856"/>
    <lineage>
        <taxon>Eukaryota</taxon>
        <taxon>Fungi</taxon>
        <taxon>Dikarya</taxon>
        <taxon>Ascomycota</taxon>
        <taxon>Pezizomycotina</taxon>
        <taxon>Sordariomycetes</taxon>
        <taxon>Hypocreomycetidae</taxon>
        <taxon>Hypocreales</taxon>
        <taxon>Bionectriaceae</taxon>
        <taxon>Clonostachys</taxon>
    </lineage>
</organism>
<comment type="caution">
    <text evidence="2">The sequence shown here is derived from an EMBL/GenBank/DDBJ whole genome shotgun (WGS) entry which is preliminary data.</text>
</comment>
<gene>
    <name evidence="2" type="ORF">IM811_008831</name>
</gene>
<dbReference type="AlphaFoldDB" id="A0A8H7TSS0"/>
<reference evidence="2" key="1">
    <citation type="submission" date="2020-10" db="EMBL/GenBank/DDBJ databases">
        <title>High-Quality Genome Resource of Clonostachys rosea strain S41 by Oxford Nanopore Long-Read Sequencing.</title>
        <authorList>
            <person name="Wang H."/>
        </authorList>
    </citation>
    <scope>NUCLEOTIDE SEQUENCE</scope>
    <source>
        <strain evidence="2">S41</strain>
    </source>
</reference>
<feature type="compositionally biased region" description="Polar residues" evidence="1">
    <location>
        <begin position="117"/>
        <end position="126"/>
    </location>
</feature>
<evidence type="ECO:0000256" key="1">
    <source>
        <dbReference type="SAM" id="MobiDB-lite"/>
    </source>
</evidence>
<feature type="region of interest" description="Disordered" evidence="1">
    <location>
        <begin position="112"/>
        <end position="145"/>
    </location>
</feature>
<proteinExistence type="predicted"/>
<sequence length="145" mass="16017">MGRKPNPLILEYFVRGPKLNDNSNRYPHTCKQCGENFPKGRIDSLTTHITKKCPAISEPDRMRACLELHGITNARTLPDRNLLQVNGHQENGQPAHLPELPQGWSALETLAEASRQVDLNENNRGQKSPDATSAANPPPSPTPLP</sequence>
<dbReference type="EMBL" id="JADCTT010000002">
    <property type="protein sequence ID" value="KAF9757887.1"/>
    <property type="molecule type" value="Genomic_DNA"/>
</dbReference>
<dbReference type="InterPro" id="IPR052973">
    <property type="entry name" value="Fungal_sec-metab_reg_TF"/>
</dbReference>
<feature type="compositionally biased region" description="Pro residues" evidence="1">
    <location>
        <begin position="136"/>
        <end position="145"/>
    </location>
</feature>